<feature type="transmembrane region" description="Helical" evidence="1">
    <location>
        <begin position="149"/>
        <end position="180"/>
    </location>
</feature>
<reference evidence="2 3" key="1">
    <citation type="submission" date="2024-01" db="EMBL/GenBank/DDBJ databases">
        <title>Unpublished Manusciprt.</title>
        <authorList>
            <person name="Duman M."/>
            <person name="Valdes E.G."/>
            <person name="Ajmi N."/>
            <person name="Altun S."/>
            <person name="Saticioglu I.B."/>
        </authorList>
    </citation>
    <scope>NUCLEOTIDE SEQUENCE [LARGE SCALE GENOMIC DNA]</scope>
    <source>
        <strain evidence="2 3">148P</strain>
    </source>
</reference>
<feature type="transmembrane region" description="Helical" evidence="1">
    <location>
        <begin position="119"/>
        <end position="137"/>
    </location>
</feature>
<name>A0ABU7HYX6_9PSED</name>
<dbReference type="Proteomes" id="UP001335100">
    <property type="component" value="Unassembled WGS sequence"/>
</dbReference>
<keyword evidence="1" id="KW-1133">Transmembrane helix</keyword>
<feature type="transmembrane region" description="Helical" evidence="1">
    <location>
        <begin position="81"/>
        <end position="99"/>
    </location>
</feature>
<dbReference type="RefSeq" id="WP_330077434.1">
    <property type="nucleotide sequence ID" value="NZ_JAZDQJ010000044.1"/>
</dbReference>
<sequence length="189" mass="21682">MISTEAEFKKARIATRALLVGWLISIPFSWLTSLALFYSDLPLSSDLHRWLPIIARAEAYFIAHDQLDFLKRAAWIYEKDLALFAIMLLWLALTCRFVLKESFIGFLRWRNYRRHYPYLLFLLAVAAVVTMMVVGPAPGDTGFRLFNRLYSFSVYSGACHTSQLLPFLPSLVAIGIAPFLEPVEGRETR</sequence>
<proteinExistence type="predicted"/>
<evidence type="ECO:0000313" key="3">
    <source>
        <dbReference type="Proteomes" id="UP001335100"/>
    </source>
</evidence>
<evidence type="ECO:0000313" key="2">
    <source>
        <dbReference type="EMBL" id="MEE1936767.1"/>
    </source>
</evidence>
<keyword evidence="3" id="KW-1185">Reference proteome</keyword>
<keyword evidence="1" id="KW-0812">Transmembrane</keyword>
<accession>A0ABU7HYX6</accession>
<keyword evidence="1" id="KW-0472">Membrane</keyword>
<organism evidence="2 3">
    <name type="scientific">Pseudomonas ulcerans</name>
    <dbReference type="NCBI Taxonomy" id="3115852"/>
    <lineage>
        <taxon>Bacteria</taxon>
        <taxon>Pseudomonadati</taxon>
        <taxon>Pseudomonadota</taxon>
        <taxon>Gammaproteobacteria</taxon>
        <taxon>Pseudomonadales</taxon>
        <taxon>Pseudomonadaceae</taxon>
        <taxon>Pseudomonas</taxon>
    </lineage>
</organism>
<evidence type="ECO:0000256" key="1">
    <source>
        <dbReference type="SAM" id="Phobius"/>
    </source>
</evidence>
<comment type="caution">
    <text evidence="2">The sequence shown here is derived from an EMBL/GenBank/DDBJ whole genome shotgun (WGS) entry which is preliminary data.</text>
</comment>
<dbReference type="EMBL" id="JAZDQJ010000044">
    <property type="protein sequence ID" value="MEE1936767.1"/>
    <property type="molecule type" value="Genomic_DNA"/>
</dbReference>
<protein>
    <submittedName>
        <fullName evidence="2">Uncharacterized protein</fullName>
    </submittedName>
</protein>
<gene>
    <name evidence="2" type="ORF">V0R50_26390</name>
</gene>
<feature type="transmembrane region" description="Helical" evidence="1">
    <location>
        <begin position="17"/>
        <end position="38"/>
    </location>
</feature>